<dbReference type="InterPro" id="IPR008497">
    <property type="entry name" value="DUF779"/>
</dbReference>
<sequence>MIERVTATPAVRALLGRLAARHGPLLLHLSGGCCDGSAPICLPRGDFRLGGRDLCLGWVEETPLCMADDTFAWWEHSEVQLDVVEARGGGFSLEVPDGVRLVARSRLFTDEELPNLRPPVPAGTLPETCPGDV</sequence>
<dbReference type="RefSeq" id="WP_109333230.1">
    <property type="nucleotide sequence ID" value="NZ_CP029357.1"/>
</dbReference>
<dbReference type="Pfam" id="PF05610">
    <property type="entry name" value="DUF779"/>
    <property type="match status" value="1"/>
</dbReference>
<protein>
    <submittedName>
        <fullName evidence="1">DUF779 domain-containing protein</fullName>
    </submittedName>
</protein>
<keyword evidence="1" id="KW-0614">Plasmid</keyword>
<accession>A0A2S2CZN2</accession>
<evidence type="ECO:0000313" key="2">
    <source>
        <dbReference type="Proteomes" id="UP000245629"/>
    </source>
</evidence>
<dbReference type="AlphaFoldDB" id="A0A2S2CZN2"/>
<name>A0A2S2CZN2_9PROT</name>
<keyword evidence="2" id="KW-1185">Reference proteome</keyword>
<dbReference type="OrthoDB" id="3725739at2"/>
<dbReference type="Proteomes" id="UP000245629">
    <property type="component" value="Plasmid unnamed2"/>
</dbReference>
<gene>
    <name evidence="1" type="ORF">DEW08_27265</name>
</gene>
<proteinExistence type="predicted"/>
<dbReference type="KEGG" id="azz:DEW08_27265"/>
<dbReference type="PIRSF" id="PIRSF009151">
    <property type="entry name" value="DUF779"/>
    <property type="match status" value="1"/>
</dbReference>
<reference evidence="2" key="1">
    <citation type="submission" date="2018-05" db="EMBL/GenBank/DDBJ databases">
        <title>Azospirillum thermophila sp. nov., a novel isolated from hot spring.</title>
        <authorList>
            <person name="Zhao Z."/>
        </authorList>
    </citation>
    <scope>NUCLEOTIDE SEQUENCE [LARGE SCALE GENOMIC DNA]</scope>
    <source>
        <strain evidence="2">CFH 70021</strain>
        <plasmid evidence="2">unnamed2</plasmid>
    </source>
</reference>
<dbReference type="PROSITE" id="PS51257">
    <property type="entry name" value="PROKAR_LIPOPROTEIN"/>
    <property type="match status" value="1"/>
</dbReference>
<geneLocation type="plasmid" evidence="1 2">
    <name>unnamed2</name>
</geneLocation>
<organism evidence="1 2">
    <name type="scientific">Azospirillum thermophilum</name>
    <dbReference type="NCBI Taxonomy" id="2202148"/>
    <lineage>
        <taxon>Bacteria</taxon>
        <taxon>Pseudomonadati</taxon>
        <taxon>Pseudomonadota</taxon>
        <taxon>Alphaproteobacteria</taxon>
        <taxon>Rhodospirillales</taxon>
        <taxon>Azospirillaceae</taxon>
        <taxon>Azospirillum</taxon>
    </lineage>
</organism>
<dbReference type="EMBL" id="CP029357">
    <property type="protein sequence ID" value="AWK89687.1"/>
    <property type="molecule type" value="Genomic_DNA"/>
</dbReference>
<evidence type="ECO:0000313" key="1">
    <source>
        <dbReference type="EMBL" id="AWK89687.1"/>
    </source>
</evidence>